<reference evidence="9" key="1">
    <citation type="submission" date="2020-02" db="EMBL/GenBank/DDBJ databases">
        <authorList>
            <person name="Meier V. D."/>
        </authorList>
    </citation>
    <scope>NUCLEOTIDE SEQUENCE</scope>
    <source>
        <strain evidence="9">AVDCRST_MAG56</strain>
    </source>
</reference>
<evidence type="ECO:0000313" key="9">
    <source>
        <dbReference type="EMBL" id="CAA9302318.1"/>
    </source>
</evidence>
<feature type="domain" description="MacB-like periplasmic core" evidence="8">
    <location>
        <begin position="20"/>
        <end position="236"/>
    </location>
</feature>
<feature type="domain" description="ABC3 transporter permease C-terminal" evidence="7">
    <location>
        <begin position="673"/>
        <end position="786"/>
    </location>
</feature>
<dbReference type="PANTHER" id="PTHR30572:SF18">
    <property type="entry name" value="ABC-TYPE MACROLIDE FAMILY EXPORT SYSTEM PERMEASE COMPONENT 2"/>
    <property type="match status" value="1"/>
</dbReference>
<feature type="transmembrane region" description="Helical" evidence="6">
    <location>
        <begin position="425"/>
        <end position="444"/>
    </location>
</feature>
<evidence type="ECO:0000256" key="4">
    <source>
        <dbReference type="ARBA" id="ARBA00022989"/>
    </source>
</evidence>
<dbReference type="GO" id="GO:0022857">
    <property type="term" value="F:transmembrane transporter activity"/>
    <property type="evidence" value="ECO:0007669"/>
    <property type="project" value="TreeGrafter"/>
</dbReference>
<dbReference type="Pfam" id="PF02687">
    <property type="entry name" value="FtsX"/>
    <property type="match status" value="2"/>
</dbReference>
<feature type="transmembrane region" description="Helical" evidence="6">
    <location>
        <begin position="371"/>
        <end position="404"/>
    </location>
</feature>
<dbReference type="Pfam" id="PF12704">
    <property type="entry name" value="MacB_PCD"/>
    <property type="match status" value="1"/>
</dbReference>
<keyword evidence="2" id="KW-1003">Cell membrane</keyword>
<dbReference type="AlphaFoldDB" id="A0A6J4KF84"/>
<comment type="subcellular location">
    <subcellularLocation>
        <location evidence="1">Cell membrane</location>
        <topology evidence="1">Multi-pass membrane protein</topology>
    </subcellularLocation>
</comment>
<evidence type="ECO:0000256" key="3">
    <source>
        <dbReference type="ARBA" id="ARBA00022692"/>
    </source>
</evidence>
<dbReference type="InterPro" id="IPR003838">
    <property type="entry name" value="ABC3_permease_C"/>
</dbReference>
<feature type="domain" description="ABC3 transporter permease C-terminal" evidence="7">
    <location>
        <begin position="284"/>
        <end position="400"/>
    </location>
</feature>
<feature type="transmembrane region" description="Helical" evidence="6">
    <location>
        <begin position="334"/>
        <end position="359"/>
    </location>
</feature>
<name>A0A6J4KF84_9SPHI</name>
<evidence type="ECO:0000259" key="7">
    <source>
        <dbReference type="Pfam" id="PF02687"/>
    </source>
</evidence>
<feature type="transmembrane region" description="Helical" evidence="6">
    <location>
        <begin position="21"/>
        <end position="41"/>
    </location>
</feature>
<keyword evidence="5 6" id="KW-0472">Membrane</keyword>
<sequence length="793" mass="87676">MLRNYLNIALRNLLRNKAFSLINILGLSIGMASAILILLWIGNEVSHDRFHAKGDRIYTLNNRDHFNGELHAWNSTPKILVPTVRQDYPEVEEAVRFDGTEFLFTYGDKKLNVPGSFVDPGFLTVFSFPLRQGNAGTALAGTNNIVVTEKLARKLFGDEEPMGKIVRIDTTDYLTVTGVLADLPNNTHFNFEYLMSWAYMTKLDWDDKSWDNNSVRSYVLLKPGVSQAAFDAKIKNITIDHTSGATKSTTQVFTHRFADAYLYTRSENGQYVGGRIERVRLFSLIAGLILLIACINFMNLSTARSEKRAKEVGIRKVVGASKEKLVGQFLGESILLAFLAGVVALAGVGLALPAFNGLVDKELYLDLTNPLFWGAGLLFGLLTGVVAGVYPAFFLSAANPALVLKGGGARNASKAARTLVTPRKVLVIVQFTFAIVLIICTIIITQQINFAQQRDTGYAKDKLVYVHLQGDIKKHYESIKSELLNSGAAVAVTKSMSPITQRYSDGWGFSWTGSTKEDEKTDFIRMAADADFVKTMGVTLLQGRDIDIKKFPSDSTAVLLNEASVKAMRFKDPIGQIVKEGDRQWHVVGVIRDFIYESPYEKVGQLMVFGPASWFNVMHVKLNPAKPVARSLQGVGGVFRQFNPQYPFEYQFVDEAYARKFDDQKRIGKLAALFAALTIFISCLGLFGLSAYMAQNRVKEIGVRRVLGASVGGIAALLSKDFLKLVVVAMLIATPLAWWAMHAWLQVFEYRVAIQWWVFAVAGTASVLIALATVGYQAVKAATANPVRSLRAE</sequence>
<evidence type="ECO:0000256" key="1">
    <source>
        <dbReference type="ARBA" id="ARBA00004651"/>
    </source>
</evidence>
<dbReference type="GO" id="GO:0005886">
    <property type="term" value="C:plasma membrane"/>
    <property type="evidence" value="ECO:0007669"/>
    <property type="project" value="UniProtKB-SubCell"/>
</dbReference>
<dbReference type="PANTHER" id="PTHR30572">
    <property type="entry name" value="MEMBRANE COMPONENT OF TRANSPORTER-RELATED"/>
    <property type="match status" value="1"/>
</dbReference>
<dbReference type="InterPro" id="IPR050250">
    <property type="entry name" value="Macrolide_Exporter_MacB"/>
</dbReference>
<organism evidence="9">
    <name type="scientific">uncultured Cytophagales bacterium</name>
    <dbReference type="NCBI Taxonomy" id="158755"/>
    <lineage>
        <taxon>Bacteria</taxon>
        <taxon>Pseudomonadati</taxon>
        <taxon>Bacteroidota</taxon>
        <taxon>Sphingobacteriia</taxon>
        <taxon>Sphingobacteriales</taxon>
        <taxon>environmental samples</taxon>
    </lineage>
</organism>
<evidence type="ECO:0000256" key="2">
    <source>
        <dbReference type="ARBA" id="ARBA00022475"/>
    </source>
</evidence>
<feature type="transmembrane region" description="Helical" evidence="6">
    <location>
        <begin position="757"/>
        <end position="779"/>
    </location>
</feature>
<protein>
    <recommendedName>
        <fullName evidence="10">ABC transporter, permease protein</fullName>
    </recommendedName>
</protein>
<evidence type="ECO:0000256" key="6">
    <source>
        <dbReference type="SAM" id="Phobius"/>
    </source>
</evidence>
<feature type="transmembrane region" description="Helical" evidence="6">
    <location>
        <begin position="670"/>
        <end position="689"/>
    </location>
</feature>
<dbReference type="InterPro" id="IPR025857">
    <property type="entry name" value="MacB_PCD"/>
</dbReference>
<proteinExistence type="predicted"/>
<feature type="transmembrane region" description="Helical" evidence="6">
    <location>
        <begin position="725"/>
        <end position="745"/>
    </location>
</feature>
<dbReference type="EMBL" id="CADCTQ010000460">
    <property type="protein sequence ID" value="CAA9302318.1"/>
    <property type="molecule type" value="Genomic_DNA"/>
</dbReference>
<keyword evidence="4 6" id="KW-1133">Transmembrane helix</keyword>
<keyword evidence="3 6" id="KW-0812">Transmembrane</keyword>
<feature type="transmembrane region" description="Helical" evidence="6">
    <location>
        <begin position="281"/>
        <end position="300"/>
    </location>
</feature>
<evidence type="ECO:0008006" key="10">
    <source>
        <dbReference type="Google" id="ProtNLM"/>
    </source>
</evidence>
<gene>
    <name evidence="9" type="ORF">AVDCRST_MAG56-5533</name>
</gene>
<accession>A0A6J4KF84</accession>
<evidence type="ECO:0000256" key="5">
    <source>
        <dbReference type="ARBA" id="ARBA00023136"/>
    </source>
</evidence>
<evidence type="ECO:0000259" key="8">
    <source>
        <dbReference type="Pfam" id="PF12704"/>
    </source>
</evidence>